<comment type="caution">
    <text evidence="2">The sequence shown here is derived from an EMBL/GenBank/DDBJ whole genome shotgun (WGS) entry which is preliminary data.</text>
</comment>
<keyword evidence="3" id="KW-1185">Reference proteome</keyword>
<proteinExistence type="predicted"/>
<protein>
    <recommendedName>
        <fullName evidence="1">SSAP RNA binding domain-containing protein</fullName>
    </recommendedName>
</protein>
<feature type="domain" description="SSAP RNA binding" evidence="1">
    <location>
        <begin position="4"/>
        <end position="141"/>
    </location>
</feature>
<evidence type="ECO:0000313" key="3">
    <source>
        <dbReference type="Proteomes" id="UP000051061"/>
    </source>
</evidence>
<evidence type="ECO:0000259" key="1">
    <source>
        <dbReference type="Pfam" id="PF06378"/>
    </source>
</evidence>
<sequence>MDNHFQKLAEIDVSKHVEKKGKFSYLSWAWAVDQLRRHDPNAKWEVKRFDDKPFMKTELGYFVEVEVTSNGIPMSQIHPVLNNFNKPIEKPTAFDINTSIQRCLVKAIALHGLGLYIYAGEDLPMVDEEKPGEQLIENIKSTAMELAELRGTDLATVFGKMNITDLSQLTKGQAEQVIKQLENWYTQAQKKAVETNEEQK</sequence>
<dbReference type="Pfam" id="PF06378">
    <property type="entry name" value="SSAP_Sak"/>
    <property type="match status" value="1"/>
</dbReference>
<reference evidence="2 3" key="1">
    <citation type="submission" date="2015-09" db="EMBL/GenBank/DDBJ databases">
        <title>Genome sequencing project for genomic taxonomy and phylogenomics of Bacillus-like bacteria.</title>
        <authorList>
            <person name="Liu B."/>
            <person name="Wang J."/>
            <person name="Zhu Y."/>
            <person name="Liu G."/>
            <person name="Chen Q."/>
            <person name="Chen Z."/>
            <person name="Lan J."/>
            <person name="Che J."/>
            <person name="Ge C."/>
            <person name="Shi H."/>
            <person name="Pan Z."/>
            <person name="Liu X."/>
        </authorList>
    </citation>
    <scope>NUCLEOTIDE SEQUENCE [LARGE SCALE GENOMIC DNA]</scope>
    <source>
        <strain evidence="2 3">DSM 19153</strain>
    </source>
</reference>
<name>A0A9D5HZV0_9BACI</name>
<organism evidence="2 3">
    <name type="scientific">Alkalicoccobacillus plakortidis</name>
    <dbReference type="NCBI Taxonomy" id="444060"/>
    <lineage>
        <taxon>Bacteria</taxon>
        <taxon>Bacillati</taxon>
        <taxon>Bacillota</taxon>
        <taxon>Bacilli</taxon>
        <taxon>Bacillales</taxon>
        <taxon>Bacillaceae</taxon>
        <taxon>Alkalicoccobacillus</taxon>
    </lineage>
</organism>
<gene>
    <name evidence="2" type="ORF">AN965_16815</name>
</gene>
<accession>A0A9D5HZV0</accession>
<evidence type="ECO:0000313" key="2">
    <source>
        <dbReference type="EMBL" id="KQL55936.1"/>
    </source>
</evidence>
<dbReference type="AlphaFoldDB" id="A0A9D5HZV0"/>
<dbReference type="EMBL" id="LJJD01000036">
    <property type="protein sequence ID" value="KQL55936.1"/>
    <property type="molecule type" value="Genomic_DNA"/>
</dbReference>
<dbReference type="InterPro" id="IPR009425">
    <property type="entry name" value="DSRM_SSAP"/>
</dbReference>
<dbReference type="Proteomes" id="UP000051061">
    <property type="component" value="Unassembled WGS sequence"/>
</dbReference>